<dbReference type="InterPro" id="IPR025286">
    <property type="entry name" value="MOFRL_assoc_dom"/>
</dbReference>
<accession>A0A0K6IML9</accession>
<organism evidence="3 4">
    <name type="scientific">Marinomonas fungiae</name>
    <dbReference type="NCBI Taxonomy" id="1137284"/>
    <lineage>
        <taxon>Bacteria</taxon>
        <taxon>Pseudomonadati</taxon>
        <taxon>Pseudomonadota</taxon>
        <taxon>Gammaproteobacteria</taxon>
        <taxon>Oceanospirillales</taxon>
        <taxon>Oceanospirillaceae</taxon>
        <taxon>Marinomonas</taxon>
    </lineage>
</organism>
<proteinExistence type="predicted"/>
<dbReference type="Pfam" id="PF13660">
    <property type="entry name" value="DUF4147"/>
    <property type="match status" value="1"/>
</dbReference>
<dbReference type="InterPro" id="IPR007835">
    <property type="entry name" value="MOFRL"/>
</dbReference>
<dbReference type="AlphaFoldDB" id="A0A0K6IML9"/>
<dbReference type="Proteomes" id="UP000182769">
    <property type="component" value="Unassembled WGS sequence"/>
</dbReference>
<dbReference type="Pfam" id="PF05161">
    <property type="entry name" value="MOFRL"/>
    <property type="match status" value="1"/>
</dbReference>
<name>A0A0K6IML9_9GAMM</name>
<dbReference type="GO" id="GO:0008887">
    <property type="term" value="F:glycerate kinase activity"/>
    <property type="evidence" value="ECO:0007669"/>
    <property type="project" value="InterPro"/>
</dbReference>
<feature type="domain" description="MOFRL-associated" evidence="2">
    <location>
        <begin position="10"/>
        <end position="211"/>
    </location>
</feature>
<reference evidence="4" key="1">
    <citation type="submission" date="2015-08" db="EMBL/GenBank/DDBJ databases">
        <authorList>
            <person name="Varghese N."/>
        </authorList>
    </citation>
    <scope>NUCLEOTIDE SEQUENCE [LARGE SCALE GENOMIC DNA]</scope>
    <source>
        <strain evidence="4">JCM 18476</strain>
    </source>
</reference>
<sequence>MHSVDKESAVAIFEAAIDAVAGFNATHRAVSAFDGFQPDQIIAVGKAASGMCAGALAALGTNCPALLVTKYDHTEQAMWDAENVTVIESAHPVPDQHSLDAGKQMLATVAAMQPGSQLLLLVSGGTSALSEALPDDVTLKDWQQLTDQMLAAGYNIGQINTRRKETSLIKDGKLLENFKGAEVRVLAISDVEGDSISTIGSGTGDTKRCPSNSSIDLIATNEVARMAAAAKAKQLGFTVNDNQECLYDDVAVLSDRIGQELAKAAPGVYIYGGEPTVKLPENPGSGGRNQALALGLAQHIVGRKDVLILVAGTDGSDGPTDAAGGIVDGSTAADIEGARDALKRADAGTYLRQHGGIFITGPTNTNVMDIVVAIIR</sequence>
<dbReference type="SUPFAM" id="SSF82544">
    <property type="entry name" value="GckA/TtuD-like"/>
    <property type="match status" value="1"/>
</dbReference>
<keyword evidence="3" id="KW-0418">Kinase</keyword>
<dbReference type="GO" id="GO:0005737">
    <property type="term" value="C:cytoplasm"/>
    <property type="evidence" value="ECO:0007669"/>
    <property type="project" value="TreeGrafter"/>
</dbReference>
<dbReference type="PANTHER" id="PTHR12227">
    <property type="entry name" value="GLYCERATE KINASE"/>
    <property type="match status" value="1"/>
</dbReference>
<dbReference type="EMBL" id="CYHG01000006">
    <property type="protein sequence ID" value="CUB04343.1"/>
    <property type="molecule type" value="Genomic_DNA"/>
</dbReference>
<evidence type="ECO:0000313" key="3">
    <source>
        <dbReference type="EMBL" id="CUB04343.1"/>
    </source>
</evidence>
<gene>
    <name evidence="3" type="ORF">Ga0061065_106162</name>
</gene>
<dbReference type="InterPro" id="IPR039760">
    <property type="entry name" value="MOFRL_protein"/>
</dbReference>
<protein>
    <submittedName>
        <fullName evidence="3">Glycerate-2-kinase</fullName>
    </submittedName>
</protein>
<evidence type="ECO:0000259" key="2">
    <source>
        <dbReference type="Pfam" id="PF13660"/>
    </source>
</evidence>
<dbReference type="PANTHER" id="PTHR12227:SF0">
    <property type="entry name" value="GLYCERATE KINASE"/>
    <property type="match status" value="1"/>
</dbReference>
<evidence type="ECO:0000313" key="4">
    <source>
        <dbReference type="Proteomes" id="UP000182769"/>
    </source>
</evidence>
<dbReference type="Gene3D" id="3.40.50.10180">
    <property type="entry name" value="Glycerate kinase, MOFRL-like N-terminal domain"/>
    <property type="match status" value="1"/>
</dbReference>
<dbReference type="STRING" id="1137284.GCA_001418205_02207"/>
<dbReference type="OrthoDB" id="9766552at2"/>
<dbReference type="RefSeq" id="WP_055463280.1">
    <property type="nucleotide sequence ID" value="NZ_CYHG01000006.1"/>
</dbReference>
<evidence type="ECO:0000259" key="1">
    <source>
        <dbReference type="Pfam" id="PF05161"/>
    </source>
</evidence>
<dbReference type="InterPro" id="IPR038614">
    <property type="entry name" value="GK_N_sf"/>
</dbReference>
<keyword evidence="4" id="KW-1185">Reference proteome</keyword>
<keyword evidence="3" id="KW-0808">Transferase</keyword>
<feature type="domain" description="MOFRL" evidence="1">
    <location>
        <begin position="268"/>
        <end position="369"/>
    </location>
</feature>